<dbReference type="Proteomes" id="UP001302020">
    <property type="component" value="Chromosome"/>
</dbReference>
<evidence type="ECO:0000313" key="2">
    <source>
        <dbReference type="Proteomes" id="UP001302020"/>
    </source>
</evidence>
<keyword evidence="2" id="KW-1185">Reference proteome</keyword>
<dbReference type="EMBL" id="CP126172">
    <property type="protein sequence ID" value="WOS40498.1"/>
    <property type="molecule type" value="Genomic_DNA"/>
</dbReference>
<name>A0ABZ0JM86_9XANT</name>
<sequence length="392" mass="43055">MIATMAGWSPAFAYALCLWRAQADPSLAGNVDPPAFARVLARHRLALALPPAETLAATMPAPLYDALRQRQRRVLVQTLRQTAALHEIVCCLRDAGLRHCLLKGQGYAALFGMPQHREACDIDLLIDADDRDRALPLLQRLGYVLDADAAGALDRYVRDNHALSLRHAGSGLVLELHLRLTSQARAFPLPTATLWDDHTTTVRVAGLSVTTLAPPLAVVYAAFHGSKHNWHRAFWLVDLAQALRSPSLDWHATLALARSLGMERQLALGALLAEATLGVSVPAALREQTALLRSARFAADTLLPHLDALGSDRGADLAARLGVTRYALRLLSLQSNWRSRLQLIPFLLAPTEDDRAATRLPHPLQWAYPGLRALRLARQHLAKRRGIRDDAH</sequence>
<dbReference type="RefSeq" id="WP_317843947.1">
    <property type="nucleotide sequence ID" value="NZ_CP126170.1"/>
</dbReference>
<dbReference type="Gene3D" id="3.30.460.40">
    <property type="match status" value="1"/>
</dbReference>
<dbReference type="InterPro" id="IPR039498">
    <property type="entry name" value="NTP_transf_5"/>
</dbReference>
<reference evidence="1 2" key="1">
    <citation type="submission" date="2023-05" db="EMBL/GenBank/DDBJ databases">
        <title>Xanthomonas rydalmerenesis sp. nov., a novel Xanthomonas species isolated from Fragaria x ananassa.</title>
        <authorList>
            <person name="McKnight D.J.E."/>
            <person name="Wong-Bajracharya J."/>
            <person name="Okoh E.B."/>
            <person name="Snijders F."/>
            <person name="Lidbetter F."/>
            <person name="Webster J."/>
            <person name="Djordjevic S.P."/>
            <person name="Bogema D.R."/>
            <person name="Chapman T.A."/>
        </authorList>
    </citation>
    <scope>NUCLEOTIDE SEQUENCE [LARGE SCALE GENOMIC DNA]</scope>
    <source>
        <strain evidence="1 2">DAR34883</strain>
    </source>
</reference>
<proteinExistence type="predicted"/>
<gene>
    <name evidence="1" type="ORF">QN243_19225</name>
</gene>
<organism evidence="1 2">
    <name type="scientific">Xanthomonas rydalmerensis</name>
    <dbReference type="NCBI Taxonomy" id="3046274"/>
    <lineage>
        <taxon>Bacteria</taxon>
        <taxon>Pseudomonadati</taxon>
        <taxon>Pseudomonadota</taxon>
        <taxon>Gammaproteobacteria</taxon>
        <taxon>Lysobacterales</taxon>
        <taxon>Lysobacteraceae</taxon>
        <taxon>Xanthomonas</taxon>
    </lineage>
</organism>
<dbReference type="Pfam" id="PF14907">
    <property type="entry name" value="NTP_transf_5"/>
    <property type="match status" value="1"/>
</dbReference>
<evidence type="ECO:0000313" key="1">
    <source>
        <dbReference type="EMBL" id="WOS40498.1"/>
    </source>
</evidence>
<protein>
    <submittedName>
        <fullName evidence="1">Nucleotidyltransferase family protein</fullName>
    </submittedName>
</protein>
<accession>A0ABZ0JM86</accession>